<dbReference type="InterPro" id="IPR052345">
    <property type="entry name" value="Rad_response_metalloprotease"/>
</dbReference>
<proteinExistence type="predicted"/>
<dbReference type="PANTHER" id="PTHR43236:SF2">
    <property type="entry name" value="BLL0069 PROTEIN"/>
    <property type="match status" value="1"/>
</dbReference>
<organism evidence="2">
    <name type="scientific">Flavobacterium sp. WC2429</name>
    <dbReference type="NCBI Taxonomy" id="3234140"/>
    <lineage>
        <taxon>Bacteria</taxon>
        <taxon>Pseudomonadati</taxon>
        <taxon>Bacteroidota</taxon>
        <taxon>Flavobacteriia</taxon>
        <taxon>Flavobacteriales</taxon>
        <taxon>Flavobacteriaceae</taxon>
        <taxon>Flavobacterium</taxon>
    </lineage>
</organism>
<feature type="domain" description="IrrE N-terminal-like" evidence="1">
    <location>
        <begin position="47"/>
        <end position="163"/>
    </location>
</feature>
<dbReference type="Pfam" id="PF06114">
    <property type="entry name" value="Peptidase_M78"/>
    <property type="match status" value="1"/>
</dbReference>
<dbReference type="InterPro" id="IPR010359">
    <property type="entry name" value="IrrE_HExxH"/>
</dbReference>
<reference evidence="2" key="1">
    <citation type="submission" date="2024-07" db="EMBL/GenBank/DDBJ databases">
        <authorList>
            <person name="Biller S.J."/>
        </authorList>
    </citation>
    <scope>NUCLEOTIDE SEQUENCE</scope>
    <source>
        <strain evidence="2">WC2429</strain>
    </source>
</reference>
<dbReference type="Gene3D" id="1.10.10.2910">
    <property type="match status" value="1"/>
</dbReference>
<dbReference type="AlphaFoldDB" id="A0AB39WKU8"/>
<dbReference type="EMBL" id="CP165627">
    <property type="protein sequence ID" value="XDV01052.1"/>
    <property type="molecule type" value="Genomic_DNA"/>
</dbReference>
<accession>A0AB39WKU8</accession>
<dbReference type="RefSeq" id="WP_369764984.1">
    <property type="nucleotide sequence ID" value="NZ_CP165627.1"/>
</dbReference>
<gene>
    <name evidence="2" type="ORF">AB3G32_12030</name>
</gene>
<sequence>MNNIIVEKEAISFRQKNGFGANDPIRLKSMLTNLDVITVFKPLGADFSGMALKIQKDNNITRFMLINSDHSLGKQHFTISHELYHLFIQKEFNTMICQTGRFDKKDKEEFNADYFAAVLLLPESGVKALIPDDELNKDKISLKTILKIEHYYSCSRAALLYRLIELGIITKQFSEKYRTSIKYGALQHGYNTSLYSNGNNNLVLGNYGELAYELYEKEKISETYYYTLLKDLGLTEQELQIIINGEEE</sequence>
<protein>
    <submittedName>
        <fullName evidence="2">ImmA/IrrE family metallo-endopeptidase</fullName>
    </submittedName>
</protein>
<evidence type="ECO:0000259" key="1">
    <source>
        <dbReference type="Pfam" id="PF06114"/>
    </source>
</evidence>
<evidence type="ECO:0000313" key="2">
    <source>
        <dbReference type="EMBL" id="XDV01052.1"/>
    </source>
</evidence>
<name>A0AB39WKU8_9FLAO</name>
<dbReference type="PANTHER" id="PTHR43236">
    <property type="entry name" value="ANTITOXIN HIGA1"/>
    <property type="match status" value="1"/>
</dbReference>